<dbReference type="Proteomes" id="UP000541352">
    <property type="component" value="Unassembled WGS sequence"/>
</dbReference>
<evidence type="ECO:0000313" key="2">
    <source>
        <dbReference type="Proteomes" id="UP000541352"/>
    </source>
</evidence>
<dbReference type="AlphaFoldDB" id="A0A7W6EP37"/>
<gene>
    <name evidence="1" type="ORF">FHS57_001173</name>
</gene>
<accession>A0A7W6EP37</accession>
<evidence type="ECO:0000313" key="1">
    <source>
        <dbReference type="EMBL" id="MBB3837179.1"/>
    </source>
</evidence>
<name>A0A7W6EP37_9BACT</name>
<sequence length="36" mass="4424">MEVNPYPVEVTERFRDHFKEIYEFLKANSYQSSQKL</sequence>
<dbReference type="EMBL" id="JACIBY010000002">
    <property type="protein sequence ID" value="MBB3837179.1"/>
    <property type="molecule type" value="Genomic_DNA"/>
</dbReference>
<protein>
    <submittedName>
        <fullName evidence="1">Uncharacterized protein</fullName>
    </submittedName>
</protein>
<organism evidence="1 2">
    <name type="scientific">Runella defluvii</name>
    <dbReference type="NCBI Taxonomy" id="370973"/>
    <lineage>
        <taxon>Bacteria</taxon>
        <taxon>Pseudomonadati</taxon>
        <taxon>Bacteroidota</taxon>
        <taxon>Cytophagia</taxon>
        <taxon>Cytophagales</taxon>
        <taxon>Spirosomataceae</taxon>
        <taxon>Runella</taxon>
    </lineage>
</organism>
<reference evidence="1 2" key="1">
    <citation type="submission" date="2020-08" db="EMBL/GenBank/DDBJ databases">
        <title>Genomic Encyclopedia of Type Strains, Phase IV (KMG-IV): sequencing the most valuable type-strain genomes for metagenomic binning, comparative biology and taxonomic classification.</title>
        <authorList>
            <person name="Goeker M."/>
        </authorList>
    </citation>
    <scope>NUCLEOTIDE SEQUENCE [LARGE SCALE GENOMIC DNA]</scope>
    <source>
        <strain evidence="1 2">DSM 17976</strain>
    </source>
</reference>
<proteinExistence type="predicted"/>
<comment type="caution">
    <text evidence="1">The sequence shown here is derived from an EMBL/GenBank/DDBJ whole genome shotgun (WGS) entry which is preliminary data.</text>
</comment>
<keyword evidence="2" id="KW-1185">Reference proteome</keyword>